<keyword evidence="2" id="KW-1003">Cell membrane</keyword>
<gene>
    <name evidence="7" type="ORF">SAMN05421881_104223</name>
</gene>
<keyword evidence="4 6" id="KW-1133">Transmembrane helix</keyword>
<dbReference type="GO" id="GO:0005886">
    <property type="term" value="C:plasma membrane"/>
    <property type="evidence" value="ECO:0007669"/>
    <property type="project" value="UniProtKB-SubCell"/>
</dbReference>
<organism evidence="7 8">
    <name type="scientific">Nitrosomonas halophila</name>
    <dbReference type="NCBI Taxonomy" id="44576"/>
    <lineage>
        <taxon>Bacteria</taxon>
        <taxon>Pseudomonadati</taxon>
        <taxon>Pseudomonadota</taxon>
        <taxon>Betaproteobacteria</taxon>
        <taxon>Nitrosomonadales</taxon>
        <taxon>Nitrosomonadaceae</taxon>
        <taxon>Nitrosomonas</taxon>
    </lineage>
</organism>
<protein>
    <submittedName>
        <fullName evidence="7">ATP synthase protein I</fullName>
    </submittedName>
</protein>
<accession>A0A1H3KST9</accession>
<evidence type="ECO:0000256" key="2">
    <source>
        <dbReference type="ARBA" id="ARBA00022475"/>
    </source>
</evidence>
<sequence>MSFISNKPLGAVIRWQIIYAVLVSIGCGLWMGAHGAASGFLGAFVSVFSMAAYAVVISRHRGYSASGTLRTALRAEAVKIIVIIVALWGVFAVYEDVVPIIFIGSFIVAVIISSLAIFVPETPEGDKKVQK</sequence>
<keyword evidence="5 6" id="KW-0472">Membrane</keyword>
<keyword evidence="3 6" id="KW-0812">Transmembrane</keyword>
<name>A0A1H3KST9_9PROT</name>
<dbReference type="RefSeq" id="WP_090414775.1">
    <property type="nucleotide sequence ID" value="NZ_FNOY01000042.1"/>
</dbReference>
<dbReference type="STRING" id="44576.SAMN05421881_104223"/>
<evidence type="ECO:0000256" key="1">
    <source>
        <dbReference type="ARBA" id="ARBA00004651"/>
    </source>
</evidence>
<evidence type="ECO:0000313" key="7">
    <source>
        <dbReference type="EMBL" id="SDY54828.1"/>
    </source>
</evidence>
<dbReference type="Proteomes" id="UP000198640">
    <property type="component" value="Unassembled WGS sequence"/>
</dbReference>
<evidence type="ECO:0000256" key="5">
    <source>
        <dbReference type="ARBA" id="ARBA00023136"/>
    </source>
</evidence>
<feature type="transmembrane region" description="Helical" evidence="6">
    <location>
        <begin position="77"/>
        <end position="94"/>
    </location>
</feature>
<keyword evidence="8" id="KW-1185">Reference proteome</keyword>
<feature type="transmembrane region" description="Helical" evidence="6">
    <location>
        <begin position="100"/>
        <end position="119"/>
    </location>
</feature>
<proteinExistence type="predicted"/>
<feature type="transmembrane region" description="Helical" evidence="6">
    <location>
        <begin position="12"/>
        <end position="31"/>
    </location>
</feature>
<dbReference type="InterPro" id="IPR005598">
    <property type="entry name" value="ATP_synth_I"/>
</dbReference>
<evidence type="ECO:0000256" key="4">
    <source>
        <dbReference type="ARBA" id="ARBA00022989"/>
    </source>
</evidence>
<evidence type="ECO:0000256" key="6">
    <source>
        <dbReference type="SAM" id="Phobius"/>
    </source>
</evidence>
<feature type="transmembrane region" description="Helical" evidence="6">
    <location>
        <begin position="37"/>
        <end position="56"/>
    </location>
</feature>
<dbReference type="PROSITE" id="PS51257">
    <property type="entry name" value="PROKAR_LIPOPROTEIN"/>
    <property type="match status" value="1"/>
</dbReference>
<dbReference type="EMBL" id="FNOY01000042">
    <property type="protein sequence ID" value="SDY54828.1"/>
    <property type="molecule type" value="Genomic_DNA"/>
</dbReference>
<reference evidence="7 8" key="1">
    <citation type="submission" date="2016-10" db="EMBL/GenBank/DDBJ databases">
        <authorList>
            <person name="de Groot N.N."/>
        </authorList>
    </citation>
    <scope>NUCLEOTIDE SEQUENCE [LARGE SCALE GENOMIC DNA]</scope>
    <source>
        <strain evidence="7 8">Nm1</strain>
    </source>
</reference>
<dbReference type="AlphaFoldDB" id="A0A1H3KST9"/>
<comment type="subcellular location">
    <subcellularLocation>
        <location evidence="1">Cell membrane</location>
        <topology evidence="1">Multi-pass membrane protein</topology>
    </subcellularLocation>
</comment>
<dbReference type="OrthoDB" id="8562279at2"/>
<evidence type="ECO:0000313" key="8">
    <source>
        <dbReference type="Proteomes" id="UP000198640"/>
    </source>
</evidence>
<dbReference type="Pfam" id="PF03899">
    <property type="entry name" value="ATP-synt_I"/>
    <property type="match status" value="1"/>
</dbReference>
<evidence type="ECO:0000256" key="3">
    <source>
        <dbReference type="ARBA" id="ARBA00022692"/>
    </source>
</evidence>